<gene>
    <name evidence="2" type="ORF">E5352_08585</name>
</gene>
<keyword evidence="1" id="KW-0472">Membrane</keyword>
<keyword evidence="1" id="KW-1133">Transmembrane helix</keyword>
<organism evidence="2 3">
    <name type="scientific">Stenotrophomonas maltophilia</name>
    <name type="common">Pseudomonas maltophilia</name>
    <name type="synonym">Xanthomonas maltophilia</name>
    <dbReference type="NCBI Taxonomy" id="40324"/>
    <lineage>
        <taxon>Bacteria</taxon>
        <taxon>Pseudomonadati</taxon>
        <taxon>Pseudomonadota</taxon>
        <taxon>Gammaproteobacteria</taxon>
        <taxon>Lysobacterales</taxon>
        <taxon>Lysobacteraceae</taxon>
        <taxon>Stenotrophomonas</taxon>
        <taxon>Stenotrophomonas maltophilia group</taxon>
    </lineage>
</organism>
<dbReference type="EMBL" id="SRYW01000006">
    <property type="protein sequence ID" value="TGY34492.1"/>
    <property type="molecule type" value="Genomic_DNA"/>
</dbReference>
<feature type="transmembrane region" description="Helical" evidence="1">
    <location>
        <begin position="73"/>
        <end position="90"/>
    </location>
</feature>
<dbReference type="Proteomes" id="UP000306631">
    <property type="component" value="Unassembled WGS sequence"/>
</dbReference>
<keyword evidence="1" id="KW-0812">Transmembrane</keyword>
<evidence type="ECO:0008006" key="4">
    <source>
        <dbReference type="Google" id="ProtNLM"/>
    </source>
</evidence>
<feature type="transmembrane region" description="Helical" evidence="1">
    <location>
        <begin position="184"/>
        <end position="205"/>
    </location>
</feature>
<accession>A0A4S2D0Q5</accession>
<dbReference type="OrthoDB" id="6059269at2"/>
<evidence type="ECO:0000313" key="2">
    <source>
        <dbReference type="EMBL" id="TGY34492.1"/>
    </source>
</evidence>
<proteinExistence type="predicted"/>
<reference evidence="2 3" key="1">
    <citation type="submission" date="2019-04" db="EMBL/GenBank/DDBJ databases">
        <title>Microbes associate with the intestines of laboratory mice.</title>
        <authorList>
            <person name="Navarre W."/>
            <person name="Wong E."/>
            <person name="Huang K."/>
            <person name="Tropini C."/>
            <person name="Ng K."/>
            <person name="Yu B."/>
        </authorList>
    </citation>
    <scope>NUCLEOTIDE SEQUENCE [LARGE SCALE GENOMIC DNA]</scope>
    <source>
        <strain evidence="2 3">NM62_B4-13</strain>
    </source>
</reference>
<dbReference type="AlphaFoldDB" id="A0A4S2D0Q5"/>
<protein>
    <recommendedName>
        <fullName evidence="4">Metal-dependent hydrolase</fullName>
    </recommendedName>
</protein>
<feature type="transmembrane region" description="Helical" evidence="1">
    <location>
        <begin position="12"/>
        <end position="33"/>
    </location>
</feature>
<feature type="transmembrane region" description="Helical" evidence="1">
    <location>
        <begin position="45"/>
        <end position="67"/>
    </location>
</feature>
<sequence length="206" mass="21836">MRRVQSGRLHLGGVSVSSIAGHAAAGITAYLCCNRWACAPSRWAVVPFAFLAVCADLDYLAVWLLGYAASPRITHSLLFALVASLLVHRLTRRPPSARLPIAWLLAASLSHPLMDLLVGAHPVPLLWPIGAQVAVPVGVLPSAGALSAGNYYLWRNLIIELGVLLPPFALAVAASRHATPRRVLAWAVGIAPVWAAFLIGSLALAR</sequence>
<dbReference type="InterPro" id="IPR007404">
    <property type="entry name" value="YdjM-like"/>
</dbReference>
<feature type="transmembrane region" description="Helical" evidence="1">
    <location>
        <begin position="126"/>
        <end position="146"/>
    </location>
</feature>
<name>A0A4S2D0Q5_STEMA</name>
<evidence type="ECO:0000256" key="1">
    <source>
        <dbReference type="SAM" id="Phobius"/>
    </source>
</evidence>
<feature type="transmembrane region" description="Helical" evidence="1">
    <location>
        <begin position="158"/>
        <end position="178"/>
    </location>
</feature>
<evidence type="ECO:0000313" key="3">
    <source>
        <dbReference type="Proteomes" id="UP000306631"/>
    </source>
</evidence>
<comment type="caution">
    <text evidence="2">The sequence shown here is derived from an EMBL/GenBank/DDBJ whole genome shotgun (WGS) entry which is preliminary data.</text>
</comment>
<dbReference type="Pfam" id="PF04307">
    <property type="entry name" value="YdjM"/>
    <property type="match status" value="1"/>
</dbReference>